<gene>
    <name evidence="5" type="ORF">GW587_18175</name>
</gene>
<keyword evidence="2" id="KW-0472">Membrane</keyword>
<proteinExistence type="predicted"/>
<reference evidence="6" key="1">
    <citation type="submission" date="2023-07" db="EMBL/GenBank/DDBJ databases">
        <title>Duganella aceri sp. nov., isolated from tree sap.</title>
        <authorList>
            <person name="Kim I.S."/>
        </authorList>
    </citation>
    <scope>NUCLEOTIDE SEQUENCE [LARGE SCALE GENOMIC DNA]</scope>
    <source>
        <strain evidence="6">SAP-35</strain>
    </source>
</reference>
<evidence type="ECO:0000256" key="1">
    <source>
        <dbReference type="SAM" id="MobiDB-lite"/>
    </source>
</evidence>
<dbReference type="Pfam" id="PF00144">
    <property type="entry name" value="Beta-lactamase"/>
    <property type="match status" value="1"/>
</dbReference>
<feature type="signal peptide" evidence="3">
    <location>
        <begin position="1"/>
        <end position="35"/>
    </location>
</feature>
<dbReference type="RefSeq" id="WP_166105818.1">
    <property type="nucleotide sequence ID" value="NZ_JAADJT010000008.1"/>
</dbReference>
<dbReference type="InterPro" id="IPR050491">
    <property type="entry name" value="AmpC-like"/>
</dbReference>
<evidence type="ECO:0000256" key="2">
    <source>
        <dbReference type="SAM" id="Phobius"/>
    </source>
</evidence>
<evidence type="ECO:0000313" key="5">
    <source>
        <dbReference type="EMBL" id="NGZ86172.1"/>
    </source>
</evidence>
<feature type="domain" description="Beta-lactamase-related" evidence="4">
    <location>
        <begin position="165"/>
        <end position="476"/>
    </location>
</feature>
<evidence type="ECO:0000259" key="4">
    <source>
        <dbReference type="Pfam" id="PF00144"/>
    </source>
</evidence>
<dbReference type="InterPro" id="IPR001466">
    <property type="entry name" value="Beta-lactam-related"/>
</dbReference>
<dbReference type="SUPFAM" id="SSF56601">
    <property type="entry name" value="beta-lactamase/transpeptidase-like"/>
    <property type="match status" value="1"/>
</dbReference>
<feature type="transmembrane region" description="Helical" evidence="2">
    <location>
        <begin position="609"/>
        <end position="627"/>
    </location>
</feature>
<keyword evidence="2" id="KW-1133">Transmembrane helix</keyword>
<keyword evidence="6" id="KW-1185">Reference proteome</keyword>
<feature type="region of interest" description="Disordered" evidence="1">
    <location>
        <begin position="38"/>
        <end position="71"/>
    </location>
</feature>
<keyword evidence="2" id="KW-0812">Transmembrane</keyword>
<accession>A0ABX0FNG6</accession>
<sequence>MTTATARPPAIAAWPAWRRGVAAALCAGMLLPALAQTPSHAPAPAPAAAAVPSAPGPAAATVPPSRAPTTAALPPVPAPAVAAAPSVPAPAASTVPSSPALAAAVPPSRAPAAAGPPPPAAAAVPSSRAPAAAAVSPPSRAAVALTAADAETWLDGLMPTALRIAGVPGAVVVLVKDGKPLLQKGYGYADWDKSTPVDPESTLFRPGSISKLFTWTAVMQLVEQGKLNLDTDLNRYLDFKVPAYKGKALTLRHVMTHTTGLEEAGRGLIVYDAPTPDLGQVLQRYIPPYLYEPGTTQGYSNWASALAGYIVQRVSGQSFDDYIEQHIFVPLGMKHSTFRQPLPAALRGQMSQGYGSVDEQPKGYEVVNLAPAGSLAAPGADMGRFMLAYLGQGSLDGQQILKPETVRLMHTQITRGMPDLNGIGLGFYQQDTNGHRALGHGGDVNMFHSELYLLPDDGIGLYVSVNSPGRHDQGKWLRERLYQGFTDRYLPDQRQGAGAGVDMATAEAHARMMAGAYRNTRREDSTFMSALQLLSPVRVKVAERGQVAIEIGGGRNVFREVKPFLWEEVHGKRRLQAIVEDGKVKRWGLEPYVFAFVFEPVPFMASTPVLLLTLGALGVAVLTALAWPVAARVRRKHGLARPARPLTLVRVAACLVPVSLLLWMLALEATDGSDPGWLLMLAQGVTIVAFVGGLLASAWHVRSVFAGAGADAGGGRAARALAALWLLSFVVLVAVGAWHHLLSFNPNY</sequence>
<comment type="caution">
    <text evidence="5">The sequence shown here is derived from an EMBL/GenBank/DDBJ whole genome shotgun (WGS) entry which is preliminary data.</text>
</comment>
<name>A0ABX0FNG6_9BURK</name>
<feature type="region of interest" description="Disordered" evidence="1">
    <location>
        <begin position="88"/>
        <end position="124"/>
    </location>
</feature>
<dbReference type="InterPro" id="IPR012338">
    <property type="entry name" value="Beta-lactam/transpept-like"/>
</dbReference>
<evidence type="ECO:0000256" key="3">
    <source>
        <dbReference type="SAM" id="SignalP"/>
    </source>
</evidence>
<dbReference type="EMBL" id="JAADJT010000008">
    <property type="protein sequence ID" value="NGZ86172.1"/>
    <property type="molecule type" value="Genomic_DNA"/>
</dbReference>
<dbReference type="PANTHER" id="PTHR46825">
    <property type="entry name" value="D-ALANYL-D-ALANINE-CARBOXYPEPTIDASE/ENDOPEPTIDASE AMPH"/>
    <property type="match status" value="1"/>
</dbReference>
<evidence type="ECO:0000313" key="6">
    <source>
        <dbReference type="Proteomes" id="UP000666369"/>
    </source>
</evidence>
<organism evidence="5 6">
    <name type="scientific">Duganella aceris</name>
    <dbReference type="NCBI Taxonomy" id="2703883"/>
    <lineage>
        <taxon>Bacteria</taxon>
        <taxon>Pseudomonadati</taxon>
        <taxon>Pseudomonadota</taxon>
        <taxon>Betaproteobacteria</taxon>
        <taxon>Burkholderiales</taxon>
        <taxon>Oxalobacteraceae</taxon>
        <taxon>Telluria group</taxon>
        <taxon>Duganella</taxon>
    </lineage>
</organism>
<dbReference type="PANTHER" id="PTHR46825:SF9">
    <property type="entry name" value="BETA-LACTAMASE-RELATED DOMAIN-CONTAINING PROTEIN"/>
    <property type="match status" value="1"/>
</dbReference>
<dbReference type="Gene3D" id="3.40.710.10">
    <property type="entry name" value="DD-peptidase/beta-lactamase superfamily"/>
    <property type="match status" value="1"/>
</dbReference>
<protein>
    <submittedName>
        <fullName evidence="5">Beta-lactamase family protein</fullName>
    </submittedName>
</protein>
<feature type="chain" id="PRO_5046089222" evidence="3">
    <location>
        <begin position="36"/>
        <end position="748"/>
    </location>
</feature>
<dbReference type="Proteomes" id="UP000666369">
    <property type="component" value="Unassembled WGS sequence"/>
</dbReference>
<feature type="transmembrane region" description="Helical" evidence="2">
    <location>
        <begin position="720"/>
        <end position="741"/>
    </location>
</feature>
<keyword evidence="3" id="KW-0732">Signal</keyword>
<feature type="transmembrane region" description="Helical" evidence="2">
    <location>
        <begin position="678"/>
        <end position="699"/>
    </location>
</feature>
<feature type="compositionally biased region" description="Low complexity" evidence="1">
    <location>
        <begin position="88"/>
        <end position="113"/>
    </location>
</feature>
<feature type="transmembrane region" description="Helical" evidence="2">
    <location>
        <begin position="648"/>
        <end position="666"/>
    </location>
</feature>